<proteinExistence type="predicted"/>
<keyword evidence="2" id="KW-1185">Reference proteome</keyword>
<protein>
    <submittedName>
        <fullName evidence="1">Uncharacterized protein</fullName>
    </submittedName>
</protein>
<reference evidence="1 2" key="1">
    <citation type="submission" date="2023-01" db="EMBL/GenBank/DDBJ databases">
        <title>Sporosarcina sp. nov., isolated from Korean tranditional fermented seafood 'Jeotgal'.</title>
        <authorList>
            <person name="Yang A.-I."/>
        </authorList>
    </citation>
    <scope>NUCLEOTIDE SEQUENCE [LARGE SCALE GENOMIC DNA]</scope>
    <source>
        <strain evidence="1 2">B2O-1</strain>
    </source>
</reference>
<dbReference type="EMBL" id="CP116341">
    <property type="protein sequence ID" value="WOV83918.1"/>
    <property type="molecule type" value="Genomic_DNA"/>
</dbReference>
<accession>A0ABZ0KUV7</accession>
<name>A0ABZ0KUV7_9BACL</name>
<gene>
    <name evidence="1" type="ORF">PGH26_13695</name>
</gene>
<sequence length="74" mass="8558">METMDLLLYKDSIAELEEYKKILKEGSLILGLDSKVYDRNLEYLVSFAITQALKAEREYLSDLKKRKGGIVNDK</sequence>
<dbReference type="Proteomes" id="UP001303532">
    <property type="component" value="Chromosome"/>
</dbReference>
<dbReference type="RefSeq" id="WP_323691606.1">
    <property type="nucleotide sequence ID" value="NZ_CP116341.1"/>
</dbReference>
<evidence type="ECO:0000313" key="1">
    <source>
        <dbReference type="EMBL" id="WOV83918.1"/>
    </source>
</evidence>
<evidence type="ECO:0000313" key="2">
    <source>
        <dbReference type="Proteomes" id="UP001303532"/>
    </source>
</evidence>
<organism evidence="1 2">
    <name type="scientific">Sporosarcina jeotgali</name>
    <dbReference type="NCBI Taxonomy" id="3020056"/>
    <lineage>
        <taxon>Bacteria</taxon>
        <taxon>Bacillati</taxon>
        <taxon>Bacillota</taxon>
        <taxon>Bacilli</taxon>
        <taxon>Bacillales</taxon>
        <taxon>Caryophanaceae</taxon>
        <taxon>Sporosarcina</taxon>
    </lineage>
</organism>